<evidence type="ECO:0000256" key="1">
    <source>
        <dbReference type="ARBA" id="ARBA00004123"/>
    </source>
</evidence>
<dbReference type="GO" id="GO:0004527">
    <property type="term" value="F:exonuclease activity"/>
    <property type="evidence" value="ECO:0007669"/>
    <property type="project" value="UniProtKB-KW"/>
</dbReference>
<geneLocation type="mitochondrion" evidence="8"/>
<dbReference type="InterPro" id="IPR013520">
    <property type="entry name" value="Ribonucl_H"/>
</dbReference>
<dbReference type="SUPFAM" id="SSF53098">
    <property type="entry name" value="Ribonuclease H-like"/>
    <property type="match status" value="1"/>
</dbReference>
<dbReference type="InterPro" id="IPR012337">
    <property type="entry name" value="RNaseH-like_sf"/>
</dbReference>
<dbReference type="SMART" id="SM00479">
    <property type="entry name" value="EXOIII"/>
    <property type="match status" value="1"/>
</dbReference>
<keyword evidence="8" id="KW-0496">Mitochondrion</keyword>
<evidence type="ECO:0000256" key="2">
    <source>
        <dbReference type="ARBA" id="ARBA00006357"/>
    </source>
</evidence>
<evidence type="ECO:0000259" key="7">
    <source>
        <dbReference type="SMART" id="SM00479"/>
    </source>
</evidence>
<dbReference type="GO" id="GO:0010629">
    <property type="term" value="P:negative regulation of gene expression"/>
    <property type="evidence" value="ECO:0007669"/>
    <property type="project" value="UniProtKB-ARBA"/>
</dbReference>
<evidence type="ECO:0000313" key="9">
    <source>
        <dbReference type="Proteomes" id="UP000290189"/>
    </source>
</evidence>
<keyword evidence="6" id="KW-0539">Nucleus</keyword>
<sequence>MGRKRRQRADARGSVVQQRLSARAEYLRQFGNDLRPTFHLCTGVPDPIRMSHLHQVLMWALADCDNPQWFCLRHRPLLNGALVVVVPGLTTHSASVLSGHLQSACRLPLSLPASSFSATCVLESIITCQIATSKAQARKQRKLAAASAPLPSASSYRLTQEELIANEYPLPTCLTDDGWRRAPPVADLASARLLAVDCEMCTTANGLELTRLSVVDADLVVLYDTLVRPASPIVDYNTRYSGITAELLEPVQTTLEEARDRLLALMGAESAILCGHSLENDLRALRIVHDHCIDTSVLYPTGRPGRKHSLRYLARRYLSTTIQDGCHDSRIDAKTTMALVSLKIANGPHFALPSASTAQRPTIMEAVHRFARRSAWIDDAQTLAALSPSIVSAQTASSPGDVVRCTTSALRSQSPFDLIVCRLKTLFDSGDADLDQGLQALLGAAPPDTLVMVVSGDPQCAEVARLQQRRVECINSGRPWSDRDDADLRDAIQRSRQGVALVTIV</sequence>
<evidence type="ECO:0000313" key="8">
    <source>
        <dbReference type="EMBL" id="SPR00547.1"/>
    </source>
</evidence>
<accession>A0A3P3YK13</accession>
<evidence type="ECO:0000256" key="6">
    <source>
        <dbReference type="ARBA" id="ARBA00023242"/>
    </source>
</evidence>
<protein>
    <recommendedName>
        <fullName evidence="7">Exonuclease domain-containing protein</fullName>
    </recommendedName>
</protein>
<name>A0A3P3YK13_PLABS</name>
<dbReference type="CDD" id="cd06145">
    <property type="entry name" value="REX1_like"/>
    <property type="match status" value="1"/>
</dbReference>
<feature type="domain" description="Exonuclease" evidence="7">
    <location>
        <begin position="192"/>
        <end position="349"/>
    </location>
</feature>
<dbReference type="PANTHER" id="PTHR12801">
    <property type="entry name" value="RNA EXONUCLEASE REXO1 / RECO3 FAMILY MEMBER-RELATED"/>
    <property type="match status" value="1"/>
</dbReference>
<comment type="subcellular location">
    <subcellularLocation>
        <location evidence="1">Nucleus</location>
    </subcellularLocation>
</comment>
<evidence type="ECO:0000256" key="5">
    <source>
        <dbReference type="ARBA" id="ARBA00022839"/>
    </source>
</evidence>
<keyword evidence="3" id="KW-0540">Nuclease</keyword>
<dbReference type="InterPro" id="IPR036397">
    <property type="entry name" value="RNaseH_sf"/>
</dbReference>
<organism evidence="8 9">
    <name type="scientific">Plasmodiophora brassicae</name>
    <name type="common">Clubroot disease agent</name>
    <dbReference type="NCBI Taxonomy" id="37360"/>
    <lineage>
        <taxon>Eukaryota</taxon>
        <taxon>Sar</taxon>
        <taxon>Rhizaria</taxon>
        <taxon>Endomyxa</taxon>
        <taxon>Phytomyxea</taxon>
        <taxon>Plasmodiophorida</taxon>
        <taxon>Plasmodiophoridae</taxon>
        <taxon>Plasmodiophora</taxon>
    </lineage>
</organism>
<keyword evidence="5" id="KW-0269">Exonuclease</keyword>
<dbReference type="GO" id="GO:0003676">
    <property type="term" value="F:nucleic acid binding"/>
    <property type="evidence" value="ECO:0007669"/>
    <property type="project" value="InterPro"/>
</dbReference>
<dbReference type="GO" id="GO:0005634">
    <property type="term" value="C:nucleus"/>
    <property type="evidence" value="ECO:0007669"/>
    <property type="project" value="UniProtKB-SubCell"/>
</dbReference>
<dbReference type="InterPro" id="IPR034922">
    <property type="entry name" value="REX1-like_exo"/>
</dbReference>
<dbReference type="EMBL" id="OVEO01000014">
    <property type="protein sequence ID" value="SPR00547.1"/>
    <property type="molecule type" value="Genomic_DNA"/>
</dbReference>
<evidence type="ECO:0000256" key="4">
    <source>
        <dbReference type="ARBA" id="ARBA00022801"/>
    </source>
</evidence>
<proteinExistence type="inferred from homology"/>
<dbReference type="InterPro" id="IPR047021">
    <property type="entry name" value="REXO1/3/4-like"/>
</dbReference>
<dbReference type="FunFam" id="3.30.420.10:FF:000031">
    <property type="entry name" value="RNA exonuclease 1"/>
    <property type="match status" value="1"/>
</dbReference>
<reference evidence="8 9" key="1">
    <citation type="submission" date="2018-03" db="EMBL/GenBank/DDBJ databases">
        <authorList>
            <person name="Fogelqvist J."/>
        </authorList>
    </citation>
    <scope>NUCLEOTIDE SEQUENCE [LARGE SCALE GENOMIC DNA]</scope>
</reference>
<keyword evidence="4" id="KW-0378">Hydrolase</keyword>
<gene>
    <name evidence="8" type="ORF">PLBR_LOCUS7762</name>
</gene>
<dbReference type="Gene3D" id="3.30.420.10">
    <property type="entry name" value="Ribonuclease H-like superfamily/Ribonuclease H"/>
    <property type="match status" value="1"/>
</dbReference>
<dbReference type="PANTHER" id="PTHR12801:SF115">
    <property type="entry name" value="FI18136P1-RELATED"/>
    <property type="match status" value="1"/>
</dbReference>
<evidence type="ECO:0000256" key="3">
    <source>
        <dbReference type="ARBA" id="ARBA00022722"/>
    </source>
</evidence>
<dbReference type="Proteomes" id="UP000290189">
    <property type="component" value="Unassembled WGS sequence"/>
</dbReference>
<dbReference type="AlphaFoldDB" id="A0A3P3YK13"/>
<comment type="similarity">
    <text evidence="2">Belongs to the REXO1/REXO3 family.</text>
</comment>